<proteinExistence type="predicted"/>
<dbReference type="Proteomes" id="UP001500740">
    <property type="component" value="Unassembled WGS sequence"/>
</dbReference>
<evidence type="ECO:0000256" key="1">
    <source>
        <dbReference type="SAM" id="Phobius"/>
    </source>
</evidence>
<dbReference type="EMBL" id="BAAACZ010000011">
    <property type="protein sequence ID" value="GAA0460541.1"/>
    <property type="molecule type" value="Genomic_DNA"/>
</dbReference>
<feature type="transmembrane region" description="Helical" evidence="1">
    <location>
        <begin position="104"/>
        <end position="122"/>
    </location>
</feature>
<organism evidence="2 3">
    <name type="scientific">Alkalibacillus silvisoli</name>
    <dbReference type="NCBI Taxonomy" id="392823"/>
    <lineage>
        <taxon>Bacteria</taxon>
        <taxon>Bacillati</taxon>
        <taxon>Bacillota</taxon>
        <taxon>Bacilli</taxon>
        <taxon>Bacillales</taxon>
        <taxon>Bacillaceae</taxon>
        <taxon>Alkalibacillus</taxon>
    </lineage>
</organism>
<keyword evidence="1" id="KW-1133">Transmembrane helix</keyword>
<feature type="transmembrane region" description="Helical" evidence="1">
    <location>
        <begin position="39"/>
        <end position="59"/>
    </location>
</feature>
<comment type="caution">
    <text evidence="2">The sequence shown here is derived from an EMBL/GenBank/DDBJ whole genome shotgun (WGS) entry which is preliminary data.</text>
</comment>
<evidence type="ECO:0000313" key="2">
    <source>
        <dbReference type="EMBL" id="GAA0460541.1"/>
    </source>
</evidence>
<evidence type="ECO:0000313" key="3">
    <source>
        <dbReference type="Proteomes" id="UP001500740"/>
    </source>
</evidence>
<keyword evidence="1" id="KW-0812">Transmembrane</keyword>
<feature type="transmembrane region" description="Helical" evidence="1">
    <location>
        <begin position="6"/>
        <end position="27"/>
    </location>
</feature>
<dbReference type="Pfam" id="PF11877">
    <property type="entry name" value="DUF3397"/>
    <property type="match status" value="1"/>
</dbReference>
<dbReference type="RefSeq" id="WP_343782818.1">
    <property type="nucleotide sequence ID" value="NZ_BAAACZ010000011.1"/>
</dbReference>
<keyword evidence="3" id="KW-1185">Reference proteome</keyword>
<dbReference type="InterPro" id="IPR024515">
    <property type="entry name" value="DUF3397"/>
</dbReference>
<feature type="transmembrane region" description="Helical" evidence="1">
    <location>
        <begin position="65"/>
        <end position="84"/>
    </location>
</feature>
<keyword evidence="1" id="KW-0472">Membrane</keyword>
<gene>
    <name evidence="2" type="ORF">GCM10008935_14860</name>
</gene>
<reference evidence="2 3" key="1">
    <citation type="journal article" date="2019" name="Int. J. Syst. Evol. Microbiol.">
        <title>The Global Catalogue of Microorganisms (GCM) 10K type strain sequencing project: providing services to taxonomists for standard genome sequencing and annotation.</title>
        <authorList>
            <consortium name="The Broad Institute Genomics Platform"/>
            <consortium name="The Broad Institute Genome Sequencing Center for Infectious Disease"/>
            <person name="Wu L."/>
            <person name="Ma J."/>
        </authorList>
    </citation>
    <scope>NUCLEOTIDE SEQUENCE [LARGE SCALE GENOMIC DNA]</scope>
    <source>
        <strain evidence="2 3">JCM 14193</strain>
    </source>
</reference>
<name>A0ABN0ZVU0_9BACI</name>
<accession>A0ABN0ZVU0</accession>
<protein>
    <recommendedName>
        <fullName evidence="4">DUF3397 domain-containing protein</fullName>
    </recommendedName>
</protein>
<evidence type="ECO:0008006" key="4">
    <source>
        <dbReference type="Google" id="ProtNLM"/>
    </source>
</evidence>
<sequence length="123" mass="14230">MDILTSIIAFMSTAPFIVFLVLFFILKKVTKQATRSTKIAADVSCVLFLISVIGLIDYIFNISLLWETIIFYMLFLALMITLQWRKGEEIYITQAIRFVWRASFVMLSVAYFLLVPIAILLYL</sequence>